<evidence type="ECO:0000313" key="2">
    <source>
        <dbReference type="Proteomes" id="UP000436088"/>
    </source>
</evidence>
<dbReference type="Proteomes" id="UP000436088">
    <property type="component" value="Unassembled WGS sequence"/>
</dbReference>
<gene>
    <name evidence="1" type="ORF">F3Y22_tig00110458pilonHSYRG00418</name>
</gene>
<evidence type="ECO:0000313" key="1">
    <source>
        <dbReference type="EMBL" id="KAE8704282.1"/>
    </source>
</evidence>
<dbReference type="AlphaFoldDB" id="A0A6A3AN70"/>
<name>A0A6A3AN70_HIBSY</name>
<accession>A0A6A3AN70</accession>
<organism evidence="1 2">
    <name type="scientific">Hibiscus syriacus</name>
    <name type="common">Rose of Sharon</name>
    <dbReference type="NCBI Taxonomy" id="106335"/>
    <lineage>
        <taxon>Eukaryota</taxon>
        <taxon>Viridiplantae</taxon>
        <taxon>Streptophyta</taxon>
        <taxon>Embryophyta</taxon>
        <taxon>Tracheophyta</taxon>
        <taxon>Spermatophyta</taxon>
        <taxon>Magnoliopsida</taxon>
        <taxon>eudicotyledons</taxon>
        <taxon>Gunneridae</taxon>
        <taxon>Pentapetalae</taxon>
        <taxon>rosids</taxon>
        <taxon>malvids</taxon>
        <taxon>Malvales</taxon>
        <taxon>Malvaceae</taxon>
        <taxon>Malvoideae</taxon>
        <taxon>Hibiscus</taxon>
    </lineage>
</organism>
<comment type="caution">
    <text evidence="1">The sequence shown here is derived from an EMBL/GenBank/DDBJ whole genome shotgun (WGS) entry which is preliminary data.</text>
</comment>
<dbReference type="EMBL" id="VEPZ02000994">
    <property type="protein sequence ID" value="KAE8704282.1"/>
    <property type="molecule type" value="Genomic_DNA"/>
</dbReference>
<sequence length="244" mass="27323">MAIAFWGFRPIPGKEHTFLLAIWYAKVLESTIVWCANSNKHSPAAAVRNSKVELTGIGRLVLTDPETTSYGVPEALLMIQGTTTGQRLVLMEFLRSILIRRTRVAAEAGPSCGLRRMIFPGDLSTIRLHLELDLVDIIAYNSIRLDGWQSCLLDCSCAVAILQDPSLSPDLTDKPLIEQLYLRYQSQMALGKAPTLHSPVTKIRINLFDPFSLIRHLCNLQLHVVRRDFVDMILLVPKKTSRCG</sequence>
<protein>
    <submittedName>
        <fullName evidence="1">Uncharacterized protein</fullName>
    </submittedName>
</protein>
<reference evidence="1" key="1">
    <citation type="submission" date="2019-09" db="EMBL/GenBank/DDBJ databases">
        <title>Draft genome information of white flower Hibiscus syriacus.</title>
        <authorList>
            <person name="Kim Y.-M."/>
        </authorList>
    </citation>
    <scope>NUCLEOTIDE SEQUENCE [LARGE SCALE GENOMIC DNA]</scope>
    <source>
        <strain evidence="1">YM2019G1</strain>
    </source>
</reference>
<keyword evidence="2" id="KW-1185">Reference proteome</keyword>
<proteinExistence type="predicted"/>